<dbReference type="SMART" id="SM00184">
    <property type="entry name" value="RING"/>
    <property type="match status" value="1"/>
</dbReference>
<protein>
    <submittedName>
        <fullName evidence="3">Zinc-finger domain-containing protein</fullName>
    </submittedName>
</protein>
<dbReference type="GeneID" id="39979045"/>
<dbReference type="Pfam" id="PF13639">
    <property type="entry name" value="zf-RING_2"/>
    <property type="match status" value="1"/>
</dbReference>
<dbReference type="VEuPathDB" id="CryptoDB:cubi_02254"/>
<dbReference type="PROSITE" id="PS50089">
    <property type="entry name" value="ZF_RING_2"/>
    <property type="match status" value="1"/>
</dbReference>
<dbReference type="PANTHER" id="PTHR45676">
    <property type="entry name" value="RING-H2 FINGER PROTEIN ATL51-RELATED"/>
    <property type="match status" value="1"/>
</dbReference>
<dbReference type="OrthoDB" id="1302410at2759"/>
<feature type="domain" description="RING-type" evidence="2">
    <location>
        <begin position="110"/>
        <end position="151"/>
    </location>
</feature>
<name>A0A1J4MG79_9CRYT</name>
<comment type="caution">
    <text evidence="3">The sequence shown here is derived from an EMBL/GenBank/DDBJ whole genome shotgun (WGS) entry which is preliminary data.</text>
</comment>
<keyword evidence="4" id="KW-1185">Reference proteome</keyword>
<dbReference type="GO" id="GO:0008270">
    <property type="term" value="F:zinc ion binding"/>
    <property type="evidence" value="ECO:0007669"/>
    <property type="project" value="UniProtKB-KW"/>
</dbReference>
<sequence length="208" mass="24284">MLIAFSVCLLAAIIFCNFALIFCRRIPCEFEANRNIIRHRNNFSIRISDRNSIVPQIISTEELSKIAPVKKYGSFSNKNKREYNIYSRNNSLSGFISSGSTQKSKNNYSCVICLNNIHDEDLVRKLPCKHVYHFKCIDEWVKIKSNCPLCNINLISIYNQNIREREIVQSINRIQSYEEVEFSEIHNSRNLIPEKLIVPKFTVFINKN</sequence>
<keyword evidence="1 3" id="KW-0863">Zinc-finger</keyword>
<proteinExistence type="predicted"/>
<dbReference type="SUPFAM" id="SSF57850">
    <property type="entry name" value="RING/U-box"/>
    <property type="match status" value="1"/>
</dbReference>
<evidence type="ECO:0000313" key="4">
    <source>
        <dbReference type="Proteomes" id="UP000186176"/>
    </source>
</evidence>
<reference evidence="3 4" key="1">
    <citation type="submission" date="2016-10" db="EMBL/GenBank/DDBJ databases">
        <title>Reductive evolution of mitochondrial metabolism and differential evolution of invasion-related proteins in Cryptosporidium.</title>
        <authorList>
            <person name="Liu S."/>
            <person name="Roellig D.M."/>
            <person name="Guo Y."/>
            <person name="Li N."/>
            <person name="Frace M.A."/>
            <person name="Tang K."/>
            <person name="Zhang L."/>
            <person name="Feng Y."/>
            <person name="Xiao L."/>
        </authorList>
    </citation>
    <scope>NUCLEOTIDE SEQUENCE [LARGE SCALE GENOMIC DNA]</scope>
    <source>
        <strain evidence="3">39726</strain>
    </source>
</reference>
<dbReference type="InterPro" id="IPR001841">
    <property type="entry name" value="Znf_RING"/>
</dbReference>
<dbReference type="Gene3D" id="3.30.40.10">
    <property type="entry name" value="Zinc/RING finger domain, C3HC4 (zinc finger)"/>
    <property type="match status" value="1"/>
</dbReference>
<keyword evidence="1 3" id="KW-0862">Zinc</keyword>
<evidence type="ECO:0000256" key="1">
    <source>
        <dbReference type="PROSITE-ProRule" id="PRU00175"/>
    </source>
</evidence>
<evidence type="ECO:0000259" key="2">
    <source>
        <dbReference type="PROSITE" id="PS50089"/>
    </source>
</evidence>
<organism evidence="3 4">
    <name type="scientific">Cryptosporidium ubiquitum</name>
    <dbReference type="NCBI Taxonomy" id="857276"/>
    <lineage>
        <taxon>Eukaryota</taxon>
        <taxon>Sar</taxon>
        <taxon>Alveolata</taxon>
        <taxon>Apicomplexa</taxon>
        <taxon>Conoidasida</taxon>
        <taxon>Coccidia</taxon>
        <taxon>Eucoccidiorida</taxon>
        <taxon>Eimeriorina</taxon>
        <taxon>Cryptosporidiidae</taxon>
        <taxon>Cryptosporidium</taxon>
    </lineage>
</organism>
<dbReference type="AlphaFoldDB" id="A0A1J4MG79"/>
<evidence type="ECO:0000313" key="3">
    <source>
        <dbReference type="EMBL" id="OII73023.1"/>
    </source>
</evidence>
<dbReference type="InterPro" id="IPR013083">
    <property type="entry name" value="Znf_RING/FYVE/PHD"/>
</dbReference>
<gene>
    <name evidence="3" type="ORF">cubi_02254</name>
</gene>
<dbReference type="EMBL" id="LRBP01000017">
    <property type="protein sequence ID" value="OII73023.1"/>
    <property type="molecule type" value="Genomic_DNA"/>
</dbReference>
<accession>A0A1J4MG79</accession>
<dbReference type="CDD" id="cd16454">
    <property type="entry name" value="RING-H2_PA-TM-RING"/>
    <property type="match status" value="1"/>
</dbReference>
<keyword evidence="1 3" id="KW-0479">Metal-binding</keyword>
<dbReference type="RefSeq" id="XP_028874387.1">
    <property type="nucleotide sequence ID" value="XM_029019266.1"/>
</dbReference>
<dbReference type="Proteomes" id="UP000186176">
    <property type="component" value="Unassembled WGS sequence"/>
</dbReference>